<proteinExistence type="predicted"/>
<name>A0A1J9Q0A0_9EURO</name>
<keyword evidence="2" id="KW-1185">Reference proteome</keyword>
<gene>
    <name evidence="1" type="ORF">ACJ73_06629</name>
</gene>
<dbReference type="EMBL" id="LGTZ01001195">
    <property type="protein sequence ID" value="OJD22030.1"/>
    <property type="molecule type" value="Genomic_DNA"/>
</dbReference>
<dbReference type="AlphaFoldDB" id="A0A1J9Q0A0"/>
<organism evidence="1 2">
    <name type="scientific">Blastomyces percursus</name>
    <dbReference type="NCBI Taxonomy" id="1658174"/>
    <lineage>
        <taxon>Eukaryota</taxon>
        <taxon>Fungi</taxon>
        <taxon>Dikarya</taxon>
        <taxon>Ascomycota</taxon>
        <taxon>Pezizomycotina</taxon>
        <taxon>Eurotiomycetes</taxon>
        <taxon>Eurotiomycetidae</taxon>
        <taxon>Onygenales</taxon>
        <taxon>Ajellomycetaceae</taxon>
        <taxon>Blastomyces</taxon>
    </lineage>
</organism>
<comment type="caution">
    <text evidence="1">The sequence shown here is derived from an EMBL/GenBank/DDBJ whole genome shotgun (WGS) entry which is preliminary data.</text>
</comment>
<reference evidence="1 2" key="1">
    <citation type="submission" date="2015-08" db="EMBL/GenBank/DDBJ databases">
        <title>Emmonsia species relationships and genome sequence.</title>
        <authorList>
            <person name="Cuomo C.A."/>
            <person name="Schwartz I.S."/>
            <person name="Kenyon C."/>
            <person name="De Hoog G.S."/>
            <person name="Govender N.P."/>
            <person name="Botha A."/>
            <person name="Moreno L."/>
            <person name="De Vries M."/>
            <person name="Munoz J.F."/>
            <person name="Stielow J.B."/>
        </authorList>
    </citation>
    <scope>NUCLEOTIDE SEQUENCE [LARGE SCALE GENOMIC DNA]</scope>
    <source>
        <strain evidence="1 2">EI222</strain>
    </source>
</reference>
<evidence type="ECO:0000313" key="2">
    <source>
        <dbReference type="Proteomes" id="UP000242791"/>
    </source>
</evidence>
<protein>
    <submittedName>
        <fullName evidence="1">Uncharacterized protein</fullName>
    </submittedName>
</protein>
<accession>A0A1J9Q0A0</accession>
<sequence>MKALGFKKIKNQAGPVIGSHRYTSNAKHFGPSALDSQHREPFRATGSNVFSLPTTATDRTCSTLVINMQTPSTRDLELGLELGSRDLILVSHDIRVADLQETQEMKKPHAQTPGFGSIIPFGQDEQSLSIKQSINIFFITASVKSQASFRNIILLYLFAHRNT</sequence>
<evidence type="ECO:0000313" key="1">
    <source>
        <dbReference type="EMBL" id="OJD22030.1"/>
    </source>
</evidence>
<dbReference type="Proteomes" id="UP000242791">
    <property type="component" value="Unassembled WGS sequence"/>
</dbReference>
<dbReference type="VEuPathDB" id="FungiDB:ACJ73_06629"/>